<organism evidence="1 2">
    <name type="scientific">Leucogyrophana mollusca</name>
    <dbReference type="NCBI Taxonomy" id="85980"/>
    <lineage>
        <taxon>Eukaryota</taxon>
        <taxon>Fungi</taxon>
        <taxon>Dikarya</taxon>
        <taxon>Basidiomycota</taxon>
        <taxon>Agaricomycotina</taxon>
        <taxon>Agaricomycetes</taxon>
        <taxon>Agaricomycetidae</taxon>
        <taxon>Boletales</taxon>
        <taxon>Boletales incertae sedis</taxon>
        <taxon>Leucogyrophana</taxon>
    </lineage>
</organism>
<proteinExistence type="predicted"/>
<dbReference type="EMBL" id="MU266534">
    <property type="protein sequence ID" value="KAH7921270.1"/>
    <property type="molecule type" value="Genomic_DNA"/>
</dbReference>
<comment type="caution">
    <text evidence="1">The sequence shown here is derived from an EMBL/GenBank/DDBJ whole genome shotgun (WGS) entry which is preliminary data.</text>
</comment>
<dbReference type="Proteomes" id="UP000790709">
    <property type="component" value="Unassembled WGS sequence"/>
</dbReference>
<protein>
    <submittedName>
        <fullName evidence="1">Uncharacterized protein</fullName>
    </submittedName>
</protein>
<name>A0ACB8B663_9AGAM</name>
<sequence length="303" mass="33151">MGMTHAHSTLHQAAAVLANNYFPINFSLTVVGATGLSPSTGFCVVVEVDGKQGQTAELAPSPQSTIEWNACFPLRADKVSYITLRLYECWKLPGYLRGNKVSYIAHRLYECWKTVFPSHLRGDKTIWESRATAEQLLGSDSKFTKMALPAQAPDDEGHLIVKVERAVHTEGERPVVGKSSGKRRWKGALRDLGPSAVCSVHDIARTRYSDFEESHHREKPEEAINHYRISLGLRPPGHPDRSTSLSNLAGTPIAPRPCPTSLSPFTSDSKSSATGLISMTSCSTMNWPPLTQTAVHGTALSTR</sequence>
<reference evidence="1" key="1">
    <citation type="journal article" date="2021" name="New Phytol.">
        <title>Evolutionary innovations through gain and loss of genes in the ectomycorrhizal Boletales.</title>
        <authorList>
            <person name="Wu G."/>
            <person name="Miyauchi S."/>
            <person name="Morin E."/>
            <person name="Kuo A."/>
            <person name="Drula E."/>
            <person name="Varga T."/>
            <person name="Kohler A."/>
            <person name="Feng B."/>
            <person name="Cao Y."/>
            <person name="Lipzen A."/>
            <person name="Daum C."/>
            <person name="Hundley H."/>
            <person name="Pangilinan J."/>
            <person name="Johnson J."/>
            <person name="Barry K."/>
            <person name="LaButti K."/>
            <person name="Ng V."/>
            <person name="Ahrendt S."/>
            <person name="Min B."/>
            <person name="Choi I.G."/>
            <person name="Park H."/>
            <person name="Plett J.M."/>
            <person name="Magnuson J."/>
            <person name="Spatafora J.W."/>
            <person name="Nagy L.G."/>
            <person name="Henrissat B."/>
            <person name="Grigoriev I.V."/>
            <person name="Yang Z.L."/>
            <person name="Xu J."/>
            <person name="Martin F.M."/>
        </authorList>
    </citation>
    <scope>NUCLEOTIDE SEQUENCE</scope>
    <source>
        <strain evidence="1">KUC20120723A-06</strain>
    </source>
</reference>
<evidence type="ECO:0000313" key="2">
    <source>
        <dbReference type="Proteomes" id="UP000790709"/>
    </source>
</evidence>
<evidence type="ECO:0000313" key="1">
    <source>
        <dbReference type="EMBL" id="KAH7921270.1"/>
    </source>
</evidence>
<gene>
    <name evidence="1" type="ORF">BV22DRAFT_742367</name>
</gene>
<accession>A0ACB8B663</accession>
<keyword evidence="2" id="KW-1185">Reference proteome</keyword>